<evidence type="ECO:0000256" key="3">
    <source>
        <dbReference type="ARBA" id="ARBA00009184"/>
    </source>
</evidence>
<accession>A0ABZ0HUV1</accession>
<dbReference type="SFLD" id="SFLDG01136">
    <property type="entry name" value="C1.6:_Phosphoserine_Phosphatas"/>
    <property type="match status" value="1"/>
</dbReference>
<evidence type="ECO:0000256" key="5">
    <source>
        <dbReference type="ARBA" id="ARBA00015196"/>
    </source>
</evidence>
<organism evidence="14 15">
    <name type="scientific">Methylocapsa polymorpha</name>
    <dbReference type="NCBI Taxonomy" id="3080828"/>
    <lineage>
        <taxon>Bacteria</taxon>
        <taxon>Pseudomonadati</taxon>
        <taxon>Pseudomonadota</taxon>
        <taxon>Alphaproteobacteria</taxon>
        <taxon>Hyphomicrobiales</taxon>
        <taxon>Beijerinckiaceae</taxon>
        <taxon>Methylocapsa</taxon>
    </lineage>
</organism>
<dbReference type="Proteomes" id="UP001626536">
    <property type="component" value="Chromosome"/>
</dbReference>
<dbReference type="SUPFAM" id="SSF56784">
    <property type="entry name" value="HAD-like"/>
    <property type="match status" value="1"/>
</dbReference>
<dbReference type="EMBL" id="CP136862">
    <property type="protein sequence ID" value="WOJ90329.1"/>
    <property type="molecule type" value="Genomic_DNA"/>
</dbReference>
<keyword evidence="8 14" id="KW-0378">Hydrolase</keyword>
<dbReference type="PANTHER" id="PTHR43344:SF2">
    <property type="entry name" value="PHOSPHOSERINE PHOSPHATASE"/>
    <property type="match status" value="1"/>
</dbReference>
<dbReference type="PANTHER" id="PTHR43344">
    <property type="entry name" value="PHOSPHOSERINE PHOSPHATASE"/>
    <property type="match status" value="1"/>
</dbReference>
<keyword evidence="10" id="KW-0718">Serine biosynthesis</keyword>
<evidence type="ECO:0000313" key="14">
    <source>
        <dbReference type="EMBL" id="WOJ90329.1"/>
    </source>
</evidence>
<keyword evidence="6" id="KW-0028">Amino-acid biosynthesis</keyword>
<evidence type="ECO:0000256" key="8">
    <source>
        <dbReference type="ARBA" id="ARBA00022801"/>
    </source>
</evidence>
<dbReference type="NCBIfam" id="TIGR01488">
    <property type="entry name" value="HAD-SF-IB"/>
    <property type="match status" value="1"/>
</dbReference>
<evidence type="ECO:0000256" key="6">
    <source>
        <dbReference type="ARBA" id="ARBA00022605"/>
    </source>
</evidence>
<evidence type="ECO:0000256" key="4">
    <source>
        <dbReference type="ARBA" id="ARBA00012640"/>
    </source>
</evidence>
<evidence type="ECO:0000256" key="11">
    <source>
        <dbReference type="ARBA" id="ARBA00031693"/>
    </source>
</evidence>
<protein>
    <recommendedName>
        <fullName evidence="5">Phosphoserine phosphatase</fullName>
        <ecNumber evidence="4">3.1.3.3</ecNumber>
    </recommendedName>
    <alternativeName>
        <fullName evidence="11">O-phosphoserine phosphohydrolase</fullName>
    </alternativeName>
</protein>
<keyword evidence="9" id="KW-0460">Magnesium</keyword>
<dbReference type="SFLD" id="SFLDG01137">
    <property type="entry name" value="C1.6.1:_Phosphoserine_Phosphat"/>
    <property type="match status" value="1"/>
</dbReference>
<evidence type="ECO:0000256" key="2">
    <source>
        <dbReference type="ARBA" id="ARBA00005135"/>
    </source>
</evidence>
<evidence type="ECO:0000256" key="10">
    <source>
        <dbReference type="ARBA" id="ARBA00023299"/>
    </source>
</evidence>
<dbReference type="GO" id="GO:0016787">
    <property type="term" value="F:hydrolase activity"/>
    <property type="evidence" value="ECO:0007669"/>
    <property type="project" value="UniProtKB-KW"/>
</dbReference>
<keyword evidence="15" id="KW-1185">Reference proteome</keyword>
<dbReference type="InterPro" id="IPR036412">
    <property type="entry name" value="HAD-like_sf"/>
</dbReference>
<proteinExistence type="inferred from homology"/>
<comment type="pathway">
    <text evidence="2">Amino-acid biosynthesis; L-serine biosynthesis; L-serine from 3-phospho-D-glycerate: step 3/3.</text>
</comment>
<evidence type="ECO:0000256" key="12">
    <source>
        <dbReference type="ARBA" id="ARBA00048138"/>
    </source>
</evidence>
<dbReference type="EC" id="3.1.3.3" evidence="4"/>
<dbReference type="Pfam" id="PF12710">
    <property type="entry name" value="HAD"/>
    <property type="match status" value="1"/>
</dbReference>
<dbReference type="SFLD" id="SFLDF00029">
    <property type="entry name" value="phosphoserine_phosphatase"/>
    <property type="match status" value="1"/>
</dbReference>
<evidence type="ECO:0000256" key="13">
    <source>
        <dbReference type="ARBA" id="ARBA00048523"/>
    </source>
</evidence>
<comment type="catalytic activity">
    <reaction evidence="12">
        <text>O-phospho-L-serine + H2O = L-serine + phosphate</text>
        <dbReference type="Rhea" id="RHEA:21208"/>
        <dbReference type="ChEBI" id="CHEBI:15377"/>
        <dbReference type="ChEBI" id="CHEBI:33384"/>
        <dbReference type="ChEBI" id="CHEBI:43474"/>
        <dbReference type="ChEBI" id="CHEBI:57524"/>
        <dbReference type="EC" id="3.1.3.3"/>
    </reaction>
</comment>
<comment type="catalytic activity">
    <reaction evidence="13">
        <text>O-phospho-D-serine + H2O = D-serine + phosphate</text>
        <dbReference type="Rhea" id="RHEA:24873"/>
        <dbReference type="ChEBI" id="CHEBI:15377"/>
        <dbReference type="ChEBI" id="CHEBI:35247"/>
        <dbReference type="ChEBI" id="CHEBI:43474"/>
        <dbReference type="ChEBI" id="CHEBI:58680"/>
        <dbReference type="EC" id="3.1.3.3"/>
    </reaction>
</comment>
<sequence>MTHVATLVCDPSFPSLTEAHVQQAIDVLPRPGQPEWLDKGVAVDIPFEPEEPADLRAFADAGRAAMGAVAIDVIVQAAEGRRKKLLLADMDSTMIGQECVDELAALVGKKAFVAEITERAMRGEIAFEPALRERVALLKGLHPDSVPRLIAKKITLTPGGRTLVQTMRSHGAHTALISGGFTVFTSVIAEKIGFHENQANVLLLGEDGRFSGFVAEPVRGKEAKLEALRGLREKHSIAARETLAVGDGANDLGMLQEAGLGVAFRAKPAVAAAAHARIDHADLTALLYAQGYRREEFFVEARPQLNPSDWKRKYGAMEKAHERTRL</sequence>
<evidence type="ECO:0000256" key="9">
    <source>
        <dbReference type="ARBA" id="ARBA00022842"/>
    </source>
</evidence>
<evidence type="ECO:0000256" key="1">
    <source>
        <dbReference type="ARBA" id="ARBA00001946"/>
    </source>
</evidence>
<comment type="cofactor">
    <cofactor evidence="1">
        <name>Mg(2+)</name>
        <dbReference type="ChEBI" id="CHEBI:18420"/>
    </cofactor>
</comment>
<evidence type="ECO:0000313" key="15">
    <source>
        <dbReference type="Proteomes" id="UP001626536"/>
    </source>
</evidence>
<dbReference type="InterPro" id="IPR004469">
    <property type="entry name" value="PSP"/>
</dbReference>
<dbReference type="NCBIfam" id="TIGR00338">
    <property type="entry name" value="serB"/>
    <property type="match status" value="1"/>
</dbReference>
<dbReference type="Gene3D" id="3.40.50.1000">
    <property type="entry name" value="HAD superfamily/HAD-like"/>
    <property type="match status" value="1"/>
</dbReference>
<name>A0ABZ0HUV1_9HYPH</name>
<dbReference type="RefSeq" id="WP_407339776.1">
    <property type="nucleotide sequence ID" value="NZ_CP136862.1"/>
</dbReference>
<gene>
    <name evidence="14" type="primary">serB</name>
    <name evidence="14" type="ORF">RZS28_03245</name>
</gene>
<evidence type="ECO:0000256" key="7">
    <source>
        <dbReference type="ARBA" id="ARBA00022723"/>
    </source>
</evidence>
<keyword evidence="7" id="KW-0479">Metal-binding</keyword>
<dbReference type="SFLD" id="SFLDS00003">
    <property type="entry name" value="Haloacid_Dehalogenase"/>
    <property type="match status" value="1"/>
</dbReference>
<dbReference type="InterPro" id="IPR023214">
    <property type="entry name" value="HAD_sf"/>
</dbReference>
<dbReference type="InterPro" id="IPR050582">
    <property type="entry name" value="HAD-like_SerB"/>
</dbReference>
<reference evidence="14 15" key="1">
    <citation type="submission" date="2023-10" db="EMBL/GenBank/DDBJ databases">
        <title>Novel methanotroph of the genus Methylocapsa from a subarctic wetland.</title>
        <authorList>
            <person name="Belova S.E."/>
            <person name="Oshkin I.Y."/>
            <person name="Miroshnikov K."/>
            <person name="Dedysh S.N."/>
        </authorList>
    </citation>
    <scope>NUCLEOTIDE SEQUENCE [LARGE SCALE GENOMIC DNA]</scope>
    <source>
        <strain evidence="14 15">RX1</strain>
    </source>
</reference>
<comment type="similarity">
    <text evidence="3">Belongs to the HAD-like hydrolase superfamily. SerB family.</text>
</comment>